<dbReference type="EMBL" id="AXZG01000072">
    <property type="protein sequence ID" value="ERT63749.1"/>
    <property type="molecule type" value="Genomic_DNA"/>
</dbReference>
<evidence type="ECO:0000313" key="2">
    <source>
        <dbReference type="Proteomes" id="UP000017174"/>
    </source>
</evidence>
<gene>
    <name evidence="1" type="ORF">HMPREF0742_02611</name>
</gene>
<name>U7UXX2_9MICC</name>
<comment type="caution">
    <text evidence="1">The sequence shown here is derived from an EMBL/GenBank/DDBJ whole genome shotgun (WGS) entry which is preliminary data.</text>
</comment>
<dbReference type="HOGENOM" id="CLU_3295928_0_0_11"/>
<dbReference type="Proteomes" id="UP000017174">
    <property type="component" value="Unassembled WGS sequence"/>
</dbReference>
<accession>U7UXX2</accession>
<dbReference type="AlphaFoldDB" id="U7UXX2"/>
<organism evidence="1 2">
    <name type="scientific">Rothia aeria F0184</name>
    <dbReference type="NCBI Taxonomy" id="888019"/>
    <lineage>
        <taxon>Bacteria</taxon>
        <taxon>Bacillati</taxon>
        <taxon>Actinomycetota</taxon>
        <taxon>Actinomycetes</taxon>
        <taxon>Micrococcales</taxon>
        <taxon>Micrococcaceae</taxon>
        <taxon>Rothia</taxon>
    </lineage>
</organism>
<protein>
    <submittedName>
        <fullName evidence="1">Uncharacterized protein</fullName>
    </submittedName>
</protein>
<proteinExistence type="predicted"/>
<evidence type="ECO:0000313" key="1">
    <source>
        <dbReference type="EMBL" id="ERT63749.1"/>
    </source>
</evidence>
<reference evidence="1 2" key="1">
    <citation type="submission" date="2013-08" db="EMBL/GenBank/DDBJ databases">
        <authorList>
            <person name="Weinstock G."/>
            <person name="Sodergren E."/>
            <person name="Wylie T."/>
            <person name="Fulton L."/>
            <person name="Fulton R."/>
            <person name="Fronick C."/>
            <person name="O'Laughlin M."/>
            <person name="Godfrey J."/>
            <person name="Miner T."/>
            <person name="Herter B."/>
            <person name="Appelbaum E."/>
            <person name="Cordes M."/>
            <person name="Lek S."/>
            <person name="Wollam A."/>
            <person name="Pepin K.H."/>
            <person name="Palsikar V.B."/>
            <person name="Mitreva M."/>
            <person name="Wilson R.K."/>
        </authorList>
    </citation>
    <scope>NUCLEOTIDE SEQUENCE [LARGE SCALE GENOMIC DNA]</scope>
    <source>
        <strain evidence="1 2">F0184</strain>
    </source>
</reference>
<sequence length="40" mass="4407">MGAAPLATRGLLWVRRRFHPVGGGWKSPAAAVYERWNAEA</sequence>